<sequence>MRPLSVPFRLLSLLSVSLAALSAGCSNPGEDVRVTLCRDMVRVTLGSEPNWSGQNIEPRRQSEAVVRLSWTGADGKTGQASCHYPHNAVESDMFTAADPLAAYSTSPTRFVLDGRSIGNPELARVIGQAMRKQGREFVDRARSTLEGR</sequence>
<organism evidence="2 3">
    <name type="scientific">Allochromatium humboldtianum</name>
    <dbReference type="NCBI Taxonomy" id="504901"/>
    <lineage>
        <taxon>Bacteria</taxon>
        <taxon>Pseudomonadati</taxon>
        <taxon>Pseudomonadota</taxon>
        <taxon>Gammaproteobacteria</taxon>
        <taxon>Chromatiales</taxon>
        <taxon>Chromatiaceae</taxon>
        <taxon>Allochromatium</taxon>
    </lineage>
</organism>
<evidence type="ECO:0000256" key="1">
    <source>
        <dbReference type="SAM" id="SignalP"/>
    </source>
</evidence>
<dbReference type="Proteomes" id="UP000592294">
    <property type="component" value="Unassembled WGS sequence"/>
</dbReference>
<name>A0A850R6A4_9GAMM</name>
<keyword evidence="3" id="KW-1185">Reference proteome</keyword>
<dbReference type="PROSITE" id="PS51257">
    <property type="entry name" value="PROKAR_LIPOPROTEIN"/>
    <property type="match status" value="1"/>
</dbReference>
<dbReference type="EMBL" id="JABZEO010000008">
    <property type="protein sequence ID" value="NVZ10229.1"/>
    <property type="molecule type" value="Genomic_DNA"/>
</dbReference>
<comment type="caution">
    <text evidence="2">The sequence shown here is derived from an EMBL/GenBank/DDBJ whole genome shotgun (WGS) entry which is preliminary data.</text>
</comment>
<proteinExistence type="predicted"/>
<dbReference type="AlphaFoldDB" id="A0A850R6A4"/>
<reference evidence="2 3" key="1">
    <citation type="submission" date="2020-06" db="EMBL/GenBank/DDBJ databases">
        <title>Whole-genome sequence of Allochromatium humboldtianum DSM 21881, type strain.</title>
        <authorList>
            <person name="Kyndt J.A."/>
            <person name="Meyer T.E."/>
        </authorList>
    </citation>
    <scope>NUCLEOTIDE SEQUENCE [LARGE SCALE GENOMIC DNA]</scope>
    <source>
        <strain evidence="2 3">DSM 21881</strain>
    </source>
</reference>
<evidence type="ECO:0000313" key="3">
    <source>
        <dbReference type="Proteomes" id="UP000592294"/>
    </source>
</evidence>
<feature type="signal peptide" evidence="1">
    <location>
        <begin position="1"/>
        <end position="19"/>
    </location>
</feature>
<feature type="chain" id="PRO_5032353474" evidence="1">
    <location>
        <begin position="20"/>
        <end position="148"/>
    </location>
</feature>
<accession>A0A850R6A4</accession>
<evidence type="ECO:0000313" key="2">
    <source>
        <dbReference type="EMBL" id="NVZ10229.1"/>
    </source>
</evidence>
<gene>
    <name evidence="2" type="ORF">HW932_13255</name>
</gene>
<dbReference type="RefSeq" id="WP_176976970.1">
    <property type="nucleotide sequence ID" value="NZ_JABZEO010000008.1"/>
</dbReference>
<keyword evidence="1" id="KW-0732">Signal</keyword>
<protein>
    <submittedName>
        <fullName evidence="2">Uncharacterized protein</fullName>
    </submittedName>
</protein>